<dbReference type="HOGENOM" id="CLU_112949_0_0_1"/>
<reference evidence="2" key="3">
    <citation type="submission" date="2025-09" db="UniProtKB">
        <authorList>
            <consortium name="Ensembl"/>
        </authorList>
    </citation>
    <scope>IDENTIFICATION</scope>
</reference>
<keyword evidence="3" id="KW-1185">Reference proteome</keyword>
<evidence type="ECO:0000313" key="3">
    <source>
        <dbReference type="Proteomes" id="UP000007303"/>
    </source>
</evidence>
<sequence length="214" mass="23743">MAFDSTLSWVFALAVCAFVAAQHETINQNCSIQADQLAATLKQRAGECAENLSLSSEESASLLLSVLKLKDSLHIQQLKECQGAQPRECPEANVPRNGGLVCVTAASRRYCKPMCNYGFDFAFIRRSRLYDECSQQTKYEWDSQYIGGRTLAVCSEARLQVSGAKTAYFPENQNCLTAKSSSQQQSDILDTFIDELRDRGVHAEHRHACLVCGE</sequence>
<reference evidence="2" key="2">
    <citation type="submission" date="2025-08" db="UniProtKB">
        <authorList>
            <consortium name="Ensembl"/>
        </authorList>
    </citation>
    <scope>IDENTIFICATION</scope>
</reference>
<organism evidence="2 3">
    <name type="scientific">Tetraodon nigroviridis</name>
    <name type="common">Spotted green pufferfish</name>
    <name type="synonym">Chelonodon nigroviridis</name>
    <dbReference type="NCBI Taxonomy" id="99883"/>
    <lineage>
        <taxon>Eukaryota</taxon>
        <taxon>Metazoa</taxon>
        <taxon>Chordata</taxon>
        <taxon>Craniata</taxon>
        <taxon>Vertebrata</taxon>
        <taxon>Euteleostomi</taxon>
        <taxon>Actinopterygii</taxon>
        <taxon>Neopterygii</taxon>
        <taxon>Teleostei</taxon>
        <taxon>Neoteleostei</taxon>
        <taxon>Acanthomorphata</taxon>
        <taxon>Eupercaria</taxon>
        <taxon>Tetraodontiformes</taxon>
        <taxon>Tetradontoidea</taxon>
        <taxon>Tetraodontidae</taxon>
        <taxon>Tetraodon</taxon>
    </lineage>
</organism>
<feature type="signal peptide" evidence="1">
    <location>
        <begin position="1"/>
        <end position="21"/>
    </location>
</feature>
<keyword evidence="1" id="KW-0732">Signal</keyword>
<evidence type="ECO:0000313" key="2">
    <source>
        <dbReference type="Ensembl" id="ENSTNIP00000012760.1"/>
    </source>
</evidence>
<dbReference type="InParanoid" id="H3CWX5"/>
<dbReference type="OMA" id="RLYEVCG"/>
<dbReference type="AlphaFoldDB" id="H3CWX5"/>
<dbReference type="GeneTree" id="ENSGT00610000086460"/>
<reference evidence="3" key="1">
    <citation type="journal article" date="2004" name="Nature">
        <title>Genome duplication in the teleost fish Tetraodon nigroviridis reveals the early vertebrate proto-karyotype.</title>
        <authorList>
            <person name="Jaillon O."/>
            <person name="Aury J.-M."/>
            <person name="Brunet F."/>
            <person name="Petit J.-L."/>
            <person name="Stange-Thomann N."/>
            <person name="Mauceli E."/>
            <person name="Bouneau L."/>
            <person name="Fischer C."/>
            <person name="Ozouf-Costaz C."/>
            <person name="Bernot A."/>
            <person name="Nicaud S."/>
            <person name="Jaffe D."/>
            <person name="Fisher S."/>
            <person name="Lutfalla G."/>
            <person name="Dossat C."/>
            <person name="Segurens B."/>
            <person name="Dasilva C."/>
            <person name="Salanoubat M."/>
            <person name="Levy M."/>
            <person name="Boudet N."/>
            <person name="Castellano S."/>
            <person name="Anthouard V."/>
            <person name="Jubin C."/>
            <person name="Castelli V."/>
            <person name="Katinka M."/>
            <person name="Vacherie B."/>
            <person name="Biemont C."/>
            <person name="Skalli Z."/>
            <person name="Cattolico L."/>
            <person name="Poulain J."/>
            <person name="De Berardinis V."/>
            <person name="Cruaud C."/>
            <person name="Duprat S."/>
            <person name="Brottier P."/>
            <person name="Coutanceau J.-P."/>
            <person name="Gouzy J."/>
            <person name="Parra G."/>
            <person name="Lardier G."/>
            <person name="Chapple C."/>
            <person name="McKernan K.J."/>
            <person name="McEwan P."/>
            <person name="Bosak S."/>
            <person name="Kellis M."/>
            <person name="Volff J.-N."/>
            <person name="Guigo R."/>
            <person name="Zody M.C."/>
            <person name="Mesirov J."/>
            <person name="Lindblad-Toh K."/>
            <person name="Birren B."/>
            <person name="Nusbaum C."/>
            <person name="Kahn D."/>
            <person name="Robinson-Rechavi M."/>
            <person name="Laudet V."/>
            <person name="Schachter V."/>
            <person name="Quetier F."/>
            <person name="Saurin W."/>
            <person name="Scarpelli C."/>
            <person name="Wincker P."/>
            <person name="Lander E.S."/>
            <person name="Weissenbach J."/>
            <person name="Roest Crollius H."/>
        </authorList>
    </citation>
    <scope>NUCLEOTIDE SEQUENCE [LARGE SCALE GENOMIC DNA]</scope>
</reference>
<name>H3CWX5_TETNG</name>
<dbReference type="FunCoup" id="H3CWX5">
    <property type="interactions" value="7"/>
</dbReference>
<accession>H3CWX5</accession>
<feature type="chain" id="PRO_5003581728" evidence="1">
    <location>
        <begin position="22"/>
        <end position="214"/>
    </location>
</feature>
<protein>
    <submittedName>
        <fullName evidence="2">Si:ch1073-126c3.2</fullName>
    </submittedName>
</protein>
<proteinExistence type="predicted"/>
<dbReference type="Ensembl" id="ENSTNIT00000012952.1">
    <property type="protein sequence ID" value="ENSTNIP00000012760.1"/>
    <property type="gene ID" value="ENSTNIG00000009870.1"/>
</dbReference>
<evidence type="ECO:0000256" key="1">
    <source>
        <dbReference type="SAM" id="SignalP"/>
    </source>
</evidence>
<dbReference type="Proteomes" id="UP000007303">
    <property type="component" value="Unassembled WGS sequence"/>
</dbReference>